<dbReference type="Proteomes" id="UP000518300">
    <property type="component" value="Unassembled WGS sequence"/>
</dbReference>
<evidence type="ECO:0000259" key="2">
    <source>
        <dbReference type="PROSITE" id="PS51159"/>
    </source>
</evidence>
<dbReference type="InterPro" id="IPR038175">
    <property type="entry name" value="CBM21_dom_sf"/>
</dbReference>
<dbReference type="GO" id="GO:2001069">
    <property type="term" value="F:glycogen binding"/>
    <property type="evidence" value="ECO:0007669"/>
    <property type="project" value="TreeGrafter"/>
</dbReference>
<keyword evidence="3" id="KW-0255">Endonuclease</keyword>
<dbReference type="GO" id="GO:0005979">
    <property type="term" value="P:regulation of glycogen biosynthetic process"/>
    <property type="evidence" value="ECO:0007669"/>
    <property type="project" value="TreeGrafter"/>
</dbReference>
<dbReference type="InterPro" id="IPR050782">
    <property type="entry name" value="PP1_regulatory_subunit_3"/>
</dbReference>
<dbReference type="PROSITE" id="PS51159">
    <property type="entry name" value="CBM21"/>
    <property type="match status" value="2"/>
</dbReference>
<dbReference type="Gene3D" id="2.60.40.2440">
    <property type="entry name" value="Carbohydrate binding type-21 domain"/>
    <property type="match status" value="2"/>
</dbReference>
<dbReference type="InterPro" id="IPR005036">
    <property type="entry name" value="CBM21_dom"/>
</dbReference>
<keyword evidence="3" id="KW-0378">Hydrolase</keyword>
<reference evidence="3 4" key="1">
    <citation type="submission" date="2020-04" db="EMBL/GenBank/DDBJ databases">
        <title>Draft genome of Pyxidicoccus fallax type strain.</title>
        <authorList>
            <person name="Whitworth D.E."/>
        </authorList>
    </citation>
    <scope>NUCLEOTIDE SEQUENCE [LARGE SCALE GENOMIC DNA]</scope>
    <source>
        <strain evidence="3 4">DSM 14698</strain>
    </source>
</reference>
<keyword evidence="1" id="KW-0732">Signal</keyword>
<accession>A0A848LG15</accession>
<evidence type="ECO:0000313" key="4">
    <source>
        <dbReference type="Proteomes" id="UP000518300"/>
    </source>
</evidence>
<gene>
    <name evidence="3" type="ORF">HG543_10915</name>
</gene>
<dbReference type="GO" id="GO:0000164">
    <property type="term" value="C:protein phosphatase type 1 complex"/>
    <property type="evidence" value="ECO:0007669"/>
    <property type="project" value="TreeGrafter"/>
</dbReference>
<keyword evidence="4" id="KW-1185">Reference proteome</keyword>
<proteinExistence type="predicted"/>
<dbReference type="PANTHER" id="PTHR12307:SF55">
    <property type="entry name" value="PROTEIN PHOSPHATASE 1 REGULATORY SUBUNIT 3E"/>
    <property type="match status" value="1"/>
</dbReference>
<evidence type="ECO:0000256" key="1">
    <source>
        <dbReference type="SAM" id="SignalP"/>
    </source>
</evidence>
<name>A0A848LG15_9BACT</name>
<protein>
    <submittedName>
        <fullName evidence="3">Endonuclease</fullName>
    </submittedName>
</protein>
<dbReference type="PANTHER" id="PTHR12307">
    <property type="entry name" value="PROTEIN PHOSPHATASE 1 REGULATORY SUBUNIT"/>
    <property type="match status" value="1"/>
</dbReference>
<keyword evidence="3" id="KW-0540">Nuclease</keyword>
<dbReference type="GO" id="GO:0004519">
    <property type="term" value="F:endonuclease activity"/>
    <property type="evidence" value="ECO:0007669"/>
    <property type="project" value="UniProtKB-KW"/>
</dbReference>
<dbReference type="GO" id="GO:0008157">
    <property type="term" value="F:protein phosphatase 1 binding"/>
    <property type="evidence" value="ECO:0007669"/>
    <property type="project" value="TreeGrafter"/>
</dbReference>
<feature type="domain" description="CBM21" evidence="2">
    <location>
        <begin position="38"/>
        <end position="147"/>
    </location>
</feature>
<sequence length="270" mass="30272">MTHSPRTHSPAPRWRALLALLAGLTLGFTSLPARAADEVRLLKAHSSVGSRYGQVWQDVSYTLLVKNMAYEKFVYVYQKEPDGTWVNLPGSYVGPASNGYEVWQVTRQYTSWGTTPEATRDLEFVPRIVVGGTSYWDNNWGANYHLGRNDGPLLKNTNVLVAGSYWRDTGHLDVSVDVQNLAYSKSVTVVYTLDNWATQAEAPAQYVPSYTYGYSYIQSPNAKGVERWSAHIPVPTTGGPLRFYVRYQVNGQTYWDSNFGQDYVHATPAP</sequence>
<organism evidence="3 4">
    <name type="scientific">Pyxidicoccus fallax</name>
    <dbReference type="NCBI Taxonomy" id="394095"/>
    <lineage>
        <taxon>Bacteria</taxon>
        <taxon>Pseudomonadati</taxon>
        <taxon>Myxococcota</taxon>
        <taxon>Myxococcia</taxon>
        <taxon>Myxococcales</taxon>
        <taxon>Cystobacterineae</taxon>
        <taxon>Myxococcaceae</taxon>
        <taxon>Pyxidicoccus</taxon>
    </lineage>
</organism>
<dbReference type="Pfam" id="PF03370">
    <property type="entry name" value="CBM_21"/>
    <property type="match status" value="1"/>
</dbReference>
<feature type="chain" id="PRO_5032679131" evidence="1">
    <location>
        <begin position="36"/>
        <end position="270"/>
    </location>
</feature>
<feature type="signal peptide" evidence="1">
    <location>
        <begin position="1"/>
        <end position="35"/>
    </location>
</feature>
<dbReference type="EMBL" id="JABBJJ010000037">
    <property type="protein sequence ID" value="NMO15361.1"/>
    <property type="molecule type" value="Genomic_DNA"/>
</dbReference>
<evidence type="ECO:0000313" key="3">
    <source>
        <dbReference type="EMBL" id="NMO15361.1"/>
    </source>
</evidence>
<dbReference type="AlphaFoldDB" id="A0A848LG15"/>
<dbReference type="RefSeq" id="WP_169344654.1">
    <property type="nucleotide sequence ID" value="NZ_JABBJJ010000037.1"/>
</dbReference>
<comment type="caution">
    <text evidence="3">The sequence shown here is derived from an EMBL/GenBank/DDBJ whole genome shotgun (WGS) entry which is preliminary data.</text>
</comment>
<feature type="domain" description="CBM21" evidence="2">
    <location>
        <begin position="151"/>
        <end position="266"/>
    </location>
</feature>